<dbReference type="Pfam" id="PF00443">
    <property type="entry name" value="UCH"/>
    <property type="match status" value="1"/>
</dbReference>
<name>A0A6C0I6I6_9ZZZZ</name>
<dbReference type="PANTHER" id="PTHR24006">
    <property type="entry name" value="UBIQUITIN CARBOXYL-TERMINAL HYDROLASE"/>
    <property type="match status" value="1"/>
</dbReference>
<dbReference type="AlphaFoldDB" id="A0A6C0I6I6"/>
<dbReference type="PANTHER" id="PTHR24006:SF827">
    <property type="entry name" value="UBIQUITIN CARBOXYL-TERMINAL HYDROLASE 34"/>
    <property type="match status" value="1"/>
</dbReference>
<evidence type="ECO:0000259" key="1">
    <source>
        <dbReference type="PROSITE" id="PS50235"/>
    </source>
</evidence>
<dbReference type="InterPro" id="IPR028889">
    <property type="entry name" value="USP"/>
</dbReference>
<reference evidence="2" key="1">
    <citation type="journal article" date="2020" name="Nature">
        <title>Giant virus diversity and host interactions through global metagenomics.</title>
        <authorList>
            <person name="Schulz F."/>
            <person name="Roux S."/>
            <person name="Paez-Espino D."/>
            <person name="Jungbluth S."/>
            <person name="Walsh D.A."/>
            <person name="Denef V.J."/>
            <person name="McMahon K.D."/>
            <person name="Konstantinidis K.T."/>
            <person name="Eloe-Fadrosh E.A."/>
            <person name="Kyrpides N.C."/>
            <person name="Woyke T."/>
        </authorList>
    </citation>
    <scope>NUCLEOTIDE SEQUENCE</scope>
    <source>
        <strain evidence="2">GVMAG-M-3300023184-24</strain>
    </source>
</reference>
<protein>
    <recommendedName>
        <fullName evidence="1">USP domain-containing protein</fullName>
    </recommendedName>
</protein>
<dbReference type="GO" id="GO:0005634">
    <property type="term" value="C:nucleus"/>
    <property type="evidence" value="ECO:0007669"/>
    <property type="project" value="TreeGrafter"/>
</dbReference>
<dbReference type="GO" id="GO:0005829">
    <property type="term" value="C:cytosol"/>
    <property type="evidence" value="ECO:0007669"/>
    <property type="project" value="TreeGrafter"/>
</dbReference>
<sequence>MDKEIEVPTFGFHNYNSNICYFNSLLQNIINCKYIMYYLINEQIPKNKLQKYFKSKFIKFTKLYNQERKEEFLKETSMFSWELLNILLEKHSNININEQQSSSEFFLYLIEELGIEHYFKIRHKINIHCGNCKNISSKIDECYHYEMFTSEENEDDTVDIDHFMYNVNVLKDYKCNKCNTVAQSLYEKQALNISKYFIVILNKYYNKPLIEYPNSFEITVKKSNDTEHDSPLVSVWNNIGQIEHIGHLESGHYIALCKRFNSLFLFDDTTVKMLEQNKMFATQNTYVIFYEKQ</sequence>
<dbReference type="InterPro" id="IPR050164">
    <property type="entry name" value="Peptidase_C19"/>
</dbReference>
<dbReference type="GO" id="GO:0004843">
    <property type="term" value="F:cysteine-type deubiquitinase activity"/>
    <property type="evidence" value="ECO:0007669"/>
    <property type="project" value="InterPro"/>
</dbReference>
<dbReference type="GO" id="GO:0016579">
    <property type="term" value="P:protein deubiquitination"/>
    <property type="evidence" value="ECO:0007669"/>
    <property type="project" value="InterPro"/>
</dbReference>
<feature type="domain" description="USP" evidence="1">
    <location>
        <begin position="10"/>
        <end position="293"/>
    </location>
</feature>
<dbReference type="InterPro" id="IPR038765">
    <property type="entry name" value="Papain-like_cys_pep_sf"/>
</dbReference>
<dbReference type="Gene3D" id="3.90.70.10">
    <property type="entry name" value="Cysteine proteinases"/>
    <property type="match status" value="2"/>
</dbReference>
<dbReference type="EMBL" id="MN740111">
    <property type="protein sequence ID" value="QHT88210.1"/>
    <property type="molecule type" value="Genomic_DNA"/>
</dbReference>
<organism evidence="2">
    <name type="scientific">viral metagenome</name>
    <dbReference type="NCBI Taxonomy" id="1070528"/>
    <lineage>
        <taxon>unclassified sequences</taxon>
        <taxon>metagenomes</taxon>
        <taxon>organismal metagenomes</taxon>
    </lineage>
</organism>
<proteinExistence type="predicted"/>
<dbReference type="SUPFAM" id="SSF54001">
    <property type="entry name" value="Cysteine proteinases"/>
    <property type="match status" value="1"/>
</dbReference>
<dbReference type="InterPro" id="IPR001394">
    <property type="entry name" value="Peptidase_C19_UCH"/>
</dbReference>
<evidence type="ECO:0000313" key="2">
    <source>
        <dbReference type="EMBL" id="QHT88210.1"/>
    </source>
</evidence>
<dbReference type="PROSITE" id="PS50235">
    <property type="entry name" value="USP_3"/>
    <property type="match status" value="1"/>
</dbReference>
<accession>A0A6C0I6I6</accession>